<dbReference type="EC" id="6.1.1.14" evidence="10"/>
<dbReference type="GO" id="GO:0005524">
    <property type="term" value="F:ATP binding"/>
    <property type="evidence" value="ECO:0007669"/>
    <property type="project" value="UniProtKB-UniRule"/>
</dbReference>
<keyword evidence="4 10" id="KW-0436">Ligase</keyword>
<dbReference type="Pfam" id="PF02092">
    <property type="entry name" value="tRNA_synt_2f"/>
    <property type="match status" value="1"/>
</dbReference>
<evidence type="ECO:0000256" key="4">
    <source>
        <dbReference type="ARBA" id="ARBA00022598"/>
    </source>
</evidence>
<keyword evidence="5 10" id="KW-0547">Nucleotide-binding</keyword>
<dbReference type="Proteomes" id="UP000316609">
    <property type="component" value="Unassembled WGS sequence"/>
</dbReference>
<dbReference type="GO" id="GO:0006420">
    <property type="term" value="P:arginyl-tRNA aminoacylation"/>
    <property type="evidence" value="ECO:0007669"/>
    <property type="project" value="InterPro"/>
</dbReference>
<evidence type="ECO:0000256" key="1">
    <source>
        <dbReference type="ARBA" id="ARBA00004496"/>
    </source>
</evidence>
<dbReference type="GO" id="GO:0005829">
    <property type="term" value="C:cytosol"/>
    <property type="evidence" value="ECO:0007669"/>
    <property type="project" value="TreeGrafter"/>
</dbReference>
<feature type="domain" description="DALR anticodon binding" evidence="12">
    <location>
        <begin position="643"/>
        <end position="743"/>
    </location>
</feature>
<dbReference type="PANTHER" id="PTHR30075">
    <property type="entry name" value="GLYCYL-TRNA SYNTHETASE"/>
    <property type="match status" value="1"/>
</dbReference>
<evidence type="ECO:0000259" key="12">
    <source>
        <dbReference type="Pfam" id="PF05746"/>
    </source>
</evidence>
<dbReference type="EMBL" id="VBOY01000031">
    <property type="protein sequence ID" value="TMQ67736.1"/>
    <property type="molecule type" value="Genomic_DNA"/>
</dbReference>
<dbReference type="InterPro" id="IPR008909">
    <property type="entry name" value="DALR_anticod-bd"/>
</dbReference>
<comment type="subunit">
    <text evidence="10">Tetramer of two alpha and two beta subunits.</text>
</comment>
<gene>
    <name evidence="10" type="primary">glyS</name>
    <name evidence="13" type="ORF">E6K78_03655</name>
</gene>
<keyword evidence="7 10" id="KW-0648">Protein biosynthesis</keyword>
<comment type="catalytic activity">
    <reaction evidence="9 10">
        <text>tRNA(Gly) + glycine + ATP = glycyl-tRNA(Gly) + AMP + diphosphate</text>
        <dbReference type="Rhea" id="RHEA:16013"/>
        <dbReference type="Rhea" id="RHEA-COMP:9664"/>
        <dbReference type="Rhea" id="RHEA-COMP:9683"/>
        <dbReference type="ChEBI" id="CHEBI:30616"/>
        <dbReference type="ChEBI" id="CHEBI:33019"/>
        <dbReference type="ChEBI" id="CHEBI:57305"/>
        <dbReference type="ChEBI" id="CHEBI:78442"/>
        <dbReference type="ChEBI" id="CHEBI:78522"/>
        <dbReference type="ChEBI" id="CHEBI:456215"/>
        <dbReference type="EC" id="6.1.1.14"/>
    </reaction>
</comment>
<feature type="compositionally biased region" description="Basic residues" evidence="11">
    <location>
        <begin position="12"/>
        <end position="27"/>
    </location>
</feature>
<dbReference type="SUPFAM" id="SSF109604">
    <property type="entry name" value="HD-domain/PDEase-like"/>
    <property type="match status" value="1"/>
</dbReference>
<feature type="region of interest" description="Disordered" evidence="11">
    <location>
        <begin position="1"/>
        <end position="37"/>
    </location>
</feature>
<evidence type="ECO:0000256" key="9">
    <source>
        <dbReference type="ARBA" id="ARBA00047937"/>
    </source>
</evidence>
<evidence type="ECO:0000256" key="2">
    <source>
        <dbReference type="ARBA" id="ARBA00008226"/>
    </source>
</evidence>
<dbReference type="InterPro" id="IPR015944">
    <property type="entry name" value="Gly-tRNA-synth_bsu"/>
</dbReference>
<evidence type="ECO:0000256" key="6">
    <source>
        <dbReference type="ARBA" id="ARBA00022840"/>
    </source>
</evidence>
<comment type="similarity">
    <text evidence="2 10">Belongs to the class-II aminoacyl-tRNA synthetase family.</text>
</comment>
<dbReference type="AlphaFoldDB" id="A0A538TVT1"/>
<keyword evidence="3 10" id="KW-0963">Cytoplasm</keyword>
<dbReference type="GO" id="GO:0006426">
    <property type="term" value="P:glycyl-tRNA aminoacylation"/>
    <property type="evidence" value="ECO:0007669"/>
    <property type="project" value="UniProtKB-UniRule"/>
</dbReference>
<evidence type="ECO:0000313" key="14">
    <source>
        <dbReference type="Proteomes" id="UP000316609"/>
    </source>
</evidence>
<reference evidence="13 14" key="1">
    <citation type="journal article" date="2019" name="Nat. Microbiol.">
        <title>Mediterranean grassland soil C-N compound turnover is dependent on rainfall and depth, and is mediated by genomically divergent microorganisms.</title>
        <authorList>
            <person name="Diamond S."/>
            <person name="Andeer P.F."/>
            <person name="Li Z."/>
            <person name="Crits-Christoph A."/>
            <person name="Burstein D."/>
            <person name="Anantharaman K."/>
            <person name="Lane K.R."/>
            <person name="Thomas B.C."/>
            <person name="Pan C."/>
            <person name="Northen T.R."/>
            <person name="Banfield J.F."/>
        </authorList>
    </citation>
    <scope>NUCLEOTIDE SEQUENCE [LARGE SCALE GENOMIC DNA]</scope>
    <source>
        <strain evidence="13">WS_8</strain>
    </source>
</reference>
<evidence type="ECO:0000256" key="8">
    <source>
        <dbReference type="ARBA" id="ARBA00023146"/>
    </source>
</evidence>
<accession>A0A538TVT1</accession>
<dbReference type="HAMAP" id="MF_00255">
    <property type="entry name" value="Gly_tRNA_synth_beta"/>
    <property type="match status" value="1"/>
</dbReference>
<dbReference type="PRINTS" id="PR01045">
    <property type="entry name" value="TRNASYNTHGB"/>
</dbReference>
<organism evidence="13 14">
    <name type="scientific">Eiseniibacteriota bacterium</name>
    <dbReference type="NCBI Taxonomy" id="2212470"/>
    <lineage>
        <taxon>Bacteria</taxon>
        <taxon>Candidatus Eiseniibacteriota</taxon>
    </lineage>
</organism>
<dbReference type="PANTHER" id="PTHR30075:SF2">
    <property type="entry name" value="GLYCINE--TRNA LIGASE, CHLOROPLASTIC_MITOCHONDRIAL 2"/>
    <property type="match status" value="1"/>
</dbReference>
<dbReference type="GO" id="GO:0004814">
    <property type="term" value="F:arginine-tRNA ligase activity"/>
    <property type="evidence" value="ECO:0007669"/>
    <property type="project" value="InterPro"/>
</dbReference>
<evidence type="ECO:0000256" key="7">
    <source>
        <dbReference type="ARBA" id="ARBA00022917"/>
    </source>
</evidence>
<proteinExistence type="inferred from homology"/>
<keyword evidence="8 10" id="KW-0030">Aminoacyl-tRNA synthetase</keyword>
<evidence type="ECO:0000256" key="11">
    <source>
        <dbReference type="SAM" id="MobiDB-lite"/>
    </source>
</evidence>
<dbReference type="Pfam" id="PF05746">
    <property type="entry name" value="DALR_1"/>
    <property type="match status" value="1"/>
</dbReference>
<evidence type="ECO:0000313" key="13">
    <source>
        <dbReference type="EMBL" id="TMQ67736.1"/>
    </source>
</evidence>
<evidence type="ECO:0000256" key="5">
    <source>
        <dbReference type="ARBA" id="ARBA00022741"/>
    </source>
</evidence>
<dbReference type="GO" id="GO:0004820">
    <property type="term" value="F:glycine-tRNA ligase activity"/>
    <property type="evidence" value="ECO:0007669"/>
    <property type="project" value="UniProtKB-UniRule"/>
</dbReference>
<comment type="caution">
    <text evidence="13">The sequence shown here is derived from an EMBL/GenBank/DDBJ whole genome shotgun (WGS) entry which is preliminary data.</text>
</comment>
<name>A0A538TVT1_UNCEI</name>
<protein>
    <recommendedName>
        <fullName evidence="10">Glycine--tRNA ligase beta subunit</fullName>
        <ecNumber evidence="10">6.1.1.14</ecNumber>
    </recommendedName>
    <alternativeName>
        <fullName evidence="10">Glycyl-tRNA synthetase beta subunit</fullName>
        <shortName evidence="10">GlyRS</shortName>
    </alternativeName>
</protein>
<keyword evidence="6 10" id="KW-0067">ATP-binding</keyword>
<evidence type="ECO:0000256" key="3">
    <source>
        <dbReference type="ARBA" id="ARBA00022490"/>
    </source>
</evidence>
<sequence>MGEARGGERVTRSRKGARRTPAVRKAARPAAVRGATPDRMAMGKDDLLFEIGVEELPASYVAPALEQMEHLARTALEELRLSCARLETLGTPRRLALVVRGVAVRQTDIEEEIQGPASRVAFDAEGRPTPALLGFCRGKGVDPAAVRRVKTPKGEYVAATIRHVGQPAALVLPKTLASVATRLQFPKSMRWIAANDTRFARPVRWLVALLGGHTVPVRAFALEAGRSTRGHRFLHPRKVELSTARDYARALERARVLVEPRRRARRLKEQLDHAARRAGGRAVADPALVEINNFLVEWPTVFAGRFDAGHLKLPREVIVTALREHQRFFAVEDGEGRLLPMFLAVRNGSLEGIDQVRKGAEDVLAARLEDARFYWETDLKHPPWDRIEQLGGVVWMEGLGTLRDKATRLESLAGWLAERIAPEAAVPARRAALLCKTDLLSEMIGSGKEYASLEGVIGSYYARVAGEPEPVAAAIAEHYRPRGPADALPVTPAGVVLSLADKLDHVAGAFVAGKVPSGSEDPYGVRRAGNGVVRVLVEQQRHLDLREATMETTQPFFARHPELPHATIVKKLGEFWRGRVEAALEDRDIPYDTREAALEAQVQLNGARPRPGWIDPWDCHERAGALAGFRGDRRFEPLVILFKRVANILKAATEPLPEALDRARLAEDAERALLEALETARRRTDPLWRQRAYREILPALLDMEAAIHGFFDRVLVNAEDAPTRLNRLRLLTEVRALFVRGWDLSRVVVEGERG</sequence>
<dbReference type="PROSITE" id="PS50861">
    <property type="entry name" value="AA_TRNA_LIGASE_II_GLYAB"/>
    <property type="match status" value="1"/>
</dbReference>
<evidence type="ECO:0000256" key="10">
    <source>
        <dbReference type="HAMAP-Rule" id="MF_00255"/>
    </source>
</evidence>
<dbReference type="NCBIfam" id="TIGR00211">
    <property type="entry name" value="glyS"/>
    <property type="match status" value="1"/>
</dbReference>
<dbReference type="InterPro" id="IPR006194">
    <property type="entry name" value="Gly-tRNA-synth_heterodimer"/>
</dbReference>
<comment type="subcellular location">
    <subcellularLocation>
        <location evidence="1 10">Cytoplasm</location>
    </subcellularLocation>
</comment>
<feature type="compositionally biased region" description="Basic and acidic residues" evidence="11">
    <location>
        <begin position="1"/>
        <end position="11"/>
    </location>
</feature>